<dbReference type="InterPro" id="IPR057342">
    <property type="entry name" value="DEXDc_RapA"/>
</dbReference>
<evidence type="ECO:0000256" key="6">
    <source>
        <dbReference type="SAM" id="MobiDB-lite"/>
    </source>
</evidence>
<dbReference type="PANTHER" id="PTHR45766:SF6">
    <property type="entry name" value="SWI_SNF-RELATED MATRIX-ASSOCIATED ACTIN-DEPENDENT REGULATOR OF CHROMATIN SUBFAMILY A-LIKE PROTEIN 1"/>
    <property type="match status" value="1"/>
</dbReference>
<dbReference type="Pfam" id="PF13020">
    <property type="entry name" value="NOV_C"/>
    <property type="match status" value="1"/>
</dbReference>
<evidence type="ECO:0000259" key="8">
    <source>
        <dbReference type="PROSITE" id="PS51194"/>
    </source>
</evidence>
<feature type="coiled-coil region" evidence="5">
    <location>
        <begin position="953"/>
        <end position="984"/>
    </location>
</feature>
<organism evidence="9 10">
    <name type="scientific">Archangium minus</name>
    <dbReference type="NCBI Taxonomy" id="83450"/>
    <lineage>
        <taxon>Bacteria</taxon>
        <taxon>Pseudomonadati</taxon>
        <taxon>Myxococcota</taxon>
        <taxon>Myxococcia</taxon>
        <taxon>Myxococcales</taxon>
        <taxon>Cystobacterineae</taxon>
        <taxon>Archangiaceae</taxon>
        <taxon>Archangium</taxon>
    </lineage>
</organism>
<name>A0ABY9X0D8_9BACT</name>
<evidence type="ECO:0000259" key="7">
    <source>
        <dbReference type="PROSITE" id="PS51192"/>
    </source>
</evidence>
<gene>
    <name evidence="9" type="ORF">F0U60_35695</name>
</gene>
<dbReference type="SUPFAM" id="SSF52540">
    <property type="entry name" value="P-loop containing nucleoside triphosphate hydrolases"/>
    <property type="match status" value="2"/>
</dbReference>
<keyword evidence="10" id="KW-1185">Reference proteome</keyword>
<evidence type="ECO:0000313" key="9">
    <source>
        <dbReference type="EMBL" id="WNG48864.1"/>
    </source>
</evidence>
<dbReference type="InterPro" id="IPR014001">
    <property type="entry name" value="Helicase_ATP-bd"/>
</dbReference>
<feature type="region of interest" description="Disordered" evidence="6">
    <location>
        <begin position="400"/>
        <end position="422"/>
    </location>
</feature>
<dbReference type="EMBL" id="CP043494">
    <property type="protein sequence ID" value="WNG48864.1"/>
    <property type="molecule type" value="Genomic_DNA"/>
</dbReference>
<keyword evidence="3" id="KW-0347">Helicase</keyword>
<evidence type="ECO:0000256" key="4">
    <source>
        <dbReference type="ARBA" id="ARBA00022840"/>
    </source>
</evidence>
<dbReference type="Pfam" id="PF00271">
    <property type="entry name" value="Helicase_C"/>
    <property type="match status" value="1"/>
</dbReference>
<keyword evidence="5" id="KW-0175">Coiled coil</keyword>
<dbReference type="RefSeq" id="WP_395806529.1">
    <property type="nucleotide sequence ID" value="NZ_CP043494.1"/>
</dbReference>
<feature type="coiled-coil region" evidence="5">
    <location>
        <begin position="449"/>
        <end position="484"/>
    </location>
</feature>
<dbReference type="CDD" id="cd18793">
    <property type="entry name" value="SF2_C_SNF"/>
    <property type="match status" value="1"/>
</dbReference>
<dbReference type="SMART" id="SM00487">
    <property type="entry name" value="DEXDc"/>
    <property type="match status" value="1"/>
</dbReference>
<protein>
    <submittedName>
        <fullName evidence="9">DUF3883 domain-containing protein</fullName>
    </submittedName>
</protein>
<keyword evidence="2" id="KW-0378">Hydrolase</keyword>
<dbReference type="PANTHER" id="PTHR45766">
    <property type="entry name" value="DNA ANNEALING HELICASE AND ENDONUCLEASE ZRANB3 FAMILY MEMBER"/>
    <property type="match status" value="1"/>
</dbReference>
<accession>A0ABY9X0D8</accession>
<evidence type="ECO:0000256" key="3">
    <source>
        <dbReference type="ARBA" id="ARBA00022806"/>
    </source>
</evidence>
<evidence type="ECO:0000256" key="5">
    <source>
        <dbReference type="SAM" id="Coils"/>
    </source>
</evidence>
<keyword evidence="1" id="KW-0547">Nucleotide-binding</keyword>
<evidence type="ECO:0000256" key="1">
    <source>
        <dbReference type="ARBA" id="ARBA00022741"/>
    </source>
</evidence>
<dbReference type="InterPro" id="IPR000330">
    <property type="entry name" value="SNF2_N"/>
</dbReference>
<dbReference type="InterPro" id="IPR027417">
    <property type="entry name" value="P-loop_NTPase"/>
</dbReference>
<dbReference type="Proteomes" id="UP001611383">
    <property type="component" value="Chromosome"/>
</dbReference>
<evidence type="ECO:0000313" key="10">
    <source>
        <dbReference type="Proteomes" id="UP001611383"/>
    </source>
</evidence>
<dbReference type="InterPro" id="IPR049730">
    <property type="entry name" value="SNF2/RAD54-like_C"/>
</dbReference>
<dbReference type="SMART" id="SM00490">
    <property type="entry name" value="HELICc"/>
    <property type="match status" value="1"/>
</dbReference>
<feature type="domain" description="Helicase C-terminal" evidence="8">
    <location>
        <begin position="474"/>
        <end position="649"/>
    </location>
</feature>
<dbReference type="InterPro" id="IPR001650">
    <property type="entry name" value="Helicase_C-like"/>
</dbReference>
<dbReference type="InterPro" id="IPR024975">
    <property type="entry name" value="NOV_C"/>
</dbReference>
<keyword evidence="4" id="KW-0067">ATP-binding</keyword>
<dbReference type="Gene3D" id="3.40.50.300">
    <property type="entry name" value="P-loop containing nucleotide triphosphate hydrolases"/>
    <property type="match status" value="1"/>
</dbReference>
<feature type="domain" description="Helicase ATP-binding" evidence="7">
    <location>
        <begin position="113"/>
        <end position="282"/>
    </location>
</feature>
<sequence>MNAADLKPGIIVRGPMLPEPVEVLVVTPLGDVVKLTGAGQKTGHVHQRVLHSDQLKLLDATPETEPFDGDPLHFKLGVEAARLGLAYEYDPYFSLSIARVDPLPHQLEAVYDYFLKLPRIRFLLADDPGAGKTIMAGLLLKELKVRGLVKRTLIVAPANLTFQWQRELKDKFREQFDVMRGEVLRTQYGQNPWQEHNQVVTSVSWISRVEDAKESLLRSQWDLVIVDEAHKMSAYSADKKTLAFQIGEALSQRTDHFLLMTATPHKGDPENFRLFLSLLDRDVYGDVKSLEEAMRRHEAPFYLRRLKEALVAFPDPETGEVRKLFTNRDVRTTRFELDGDEFDFYDALTRYVEDQSILAAAAENVQANILSFQMAMLQRRFASSIYAVRRSLERMRDKRRKILDDPERHRQEQIDRKLPDDFDDLPEDEQAKIMQGAEETVLAVDPIALREEIQRLDKLVEQARALEKREVESKLNKLKQVLNEQQIFKDPRMKLLVFTEHKDTLDYLAGDGRDGRPLGKLREWGLSCTQIHGGMPIGDRDTSNTRIYAEREFREDCQVLVATEAAGEGINLQFCWLMINYDIPWNPVRLEQRMGRIHRYGQQKDCLIFNFAAVNTREGRVLEKLLMRLAEIKDELGTDKVFDVVGEMLPSNLLEKMFREMYAKRLSESSIADRIVKDIDPERFKRITGATLEGLAKKELNLSALVGKSVEAKERRLVPEVVEDFFTSAGPIAGVHPSPVRGRDHVYRVGKVPKTLNAIGERLEPRFGKLGREYQRVVFDKRLLGDDATLEWVTPGHPLFEVVRSDVADRVGDDLRRGAVLWDLHAKAPYRLDVFAASIKDGRGNTLHKKLFVVRADPDGTLTLRQPTLFLDLIPAAKGTHAPSLSGLPARDLVEVHLVHHALNPFLAEVADQRTKENTIVREHIEISLNALIDRQQLTFAELEGRRIEGANIPGLEGNIKQAEDHLDELNARLERRRQEIEMERHCSIGDVQHLGRAWVLPHPEREAPSIAPMVSDPEIEKIAVQVAMEHERARGWIVESVENENRGYDLLSKRPHPTEPGVFVQARFIEVKGRSGTGEVALTANEYRTAQRLGEDFWLYVVFDCATTPKLNTIQNPATLGWEPVVKVEHYHVPAKAILEAARG</sequence>
<dbReference type="PROSITE" id="PS51192">
    <property type="entry name" value="HELICASE_ATP_BIND_1"/>
    <property type="match status" value="1"/>
</dbReference>
<dbReference type="InterPro" id="IPR038718">
    <property type="entry name" value="SNF2-like_sf"/>
</dbReference>
<reference evidence="9 10" key="1">
    <citation type="submission" date="2019-08" db="EMBL/GenBank/DDBJ databases">
        <title>Archangium and Cystobacter genomes.</title>
        <authorList>
            <person name="Chen I.-C.K."/>
            <person name="Wielgoss S."/>
        </authorList>
    </citation>
    <scope>NUCLEOTIDE SEQUENCE [LARGE SCALE GENOMIC DNA]</scope>
    <source>
        <strain evidence="9 10">Cbm 6</strain>
    </source>
</reference>
<dbReference type="PROSITE" id="PS51194">
    <property type="entry name" value="HELICASE_CTER"/>
    <property type="match status" value="1"/>
</dbReference>
<feature type="compositionally biased region" description="Basic and acidic residues" evidence="6">
    <location>
        <begin position="400"/>
        <end position="420"/>
    </location>
</feature>
<dbReference type="Gene3D" id="3.40.50.10810">
    <property type="entry name" value="Tandem AAA-ATPase domain"/>
    <property type="match status" value="1"/>
</dbReference>
<dbReference type="CDD" id="cd18011">
    <property type="entry name" value="DEXDc_RapA"/>
    <property type="match status" value="1"/>
</dbReference>
<evidence type="ECO:0000256" key="2">
    <source>
        <dbReference type="ARBA" id="ARBA00022801"/>
    </source>
</evidence>
<dbReference type="Pfam" id="PF00176">
    <property type="entry name" value="SNF2-rel_dom"/>
    <property type="match status" value="1"/>
</dbReference>
<proteinExistence type="predicted"/>